<sequence length="107" mass="11779">MDGTQVIAGGQKEIREISGLGTDCRLGELTALTPDSSKTGKVEEEAKVAERETHVLAVRLREEIDEWVFRMLRWRGHMRKTGSAQGGDLPRMGSAQGGGGGRRRRVF</sequence>
<protein>
    <submittedName>
        <fullName evidence="1">Uncharacterized protein</fullName>
    </submittedName>
</protein>
<organism evidence="1 2">
    <name type="scientific">Persea americana</name>
    <name type="common">Avocado</name>
    <dbReference type="NCBI Taxonomy" id="3435"/>
    <lineage>
        <taxon>Eukaryota</taxon>
        <taxon>Viridiplantae</taxon>
        <taxon>Streptophyta</taxon>
        <taxon>Embryophyta</taxon>
        <taxon>Tracheophyta</taxon>
        <taxon>Spermatophyta</taxon>
        <taxon>Magnoliopsida</taxon>
        <taxon>Magnoliidae</taxon>
        <taxon>Laurales</taxon>
        <taxon>Lauraceae</taxon>
        <taxon>Persea</taxon>
    </lineage>
</organism>
<evidence type="ECO:0000313" key="1">
    <source>
        <dbReference type="EMBL" id="KAJ8644959.1"/>
    </source>
</evidence>
<accession>A0ACC2MH83</accession>
<comment type="caution">
    <text evidence="1">The sequence shown here is derived from an EMBL/GenBank/DDBJ whole genome shotgun (WGS) entry which is preliminary data.</text>
</comment>
<name>A0ACC2MH83_PERAE</name>
<keyword evidence="2" id="KW-1185">Reference proteome</keyword>
<reference evidence="1 2" key="1">
    <citation type="journal article" date="2022" name="Hortic Res">
        <title>A haplotype resolved chromosomal level avocado genome allows analysis of novel avocado genes.</title>
        <authorList>
            <person name="Nath O."/>
            <person name="Fletcher S.J."/>
            <person name="Hayward A."/>
            <person name="Shaw L.M."/>
            <person name="Masouleh A.K."/>
            <person name="Furtado A."/>
            <person name="Henry R.J."/>
            <person name="Mitter N."/>
        </authorList>
    </citation>
    <scope>NUCLEOTIDE SEQUENCE [LARGE SCALE GENOMIC DNA]</scope>
    <source>
        <strain evidence="2">cv. Hass</strain>
    </source>
</reference>
<proteinExistence type="predicted"/>
<evidence type="ECO:0000313" key="2">
    <source>
        <dbReference type="Proteomes" id="UP001234297"/>
    </source>
</evidence>
<gene>
    <name evidence="1" type="ORF">MRB53_006707</name>
</gene>
<dbReference type="EMBL" id="CM056810">
    <property type="protein sequence ID" value="KAJ8644959.1"/>
    <property type="molecule type" value="Genomic_DNA"/>
</dbReference>
<dbReference type="Proteomes" id="UP001234297">
    <property type="component" value="Chromosome 2"/>
</dbReference>